<keyword evidence="3" id="KW-1003">Cell membrane</keyword>
<keyword evidence="4 7" id="KW-0812">Transmembrane</keyword>
<keyword evidence="6 7" id="KW-0472">Membrane</keyword>
<feature type="transmembrane region" description="Helical" evidence="7">
    <location>
        <begin position="98"/>
        <end position="119"/>
    </location>
</feature>
<feature type="signal peptide" evidence="8">
    <location>
        <begin position="1"/>
        <end position="21"/>
    </location>
</feature>
<dbReference type="SUPFAM" id="SSF103473">
    <property type="entry name" value="MFS general substrate transporter"/>
    <property type="match status" value="1"/>
</dbReference>
<evidence type="ECO:0000313" key="10">
    <source>
        <dbReference type="EMBL" id="GAA0949621.1"/>
    </source>
</evidence>
<feature type="transmembrane region" description="Helical" evidence="7">
    <location>
        <begin position="73"/>
        <end position="92"/>
    </location>
</feature>
<keyword evidence="5 7" id="KW-1133">Transmembrane helix</keyword>
<sequence>MFSRSVSFVVAGAAGAATLTAASAPSPLYPVYQRLWGFSAFVLTVVFAVYVFALLGALLTVGSLSDRVGRRPVASGALVLLALGMVLFAIAGGTGGLVVARIVQGLAVGAATGTTTAMIMDSAPNPRFGSVVSSAVPSLGIVIGAVLAGALVEFAPLPRQLVFWILAVVYLVLAALVWLIPESARPKPAARESLWRSLRPSAGLPPAVRPVFFALVPSMAATWALAGLYLSLGSSVLGNVLEVHSHFVVGIVLGVFFAAGAAGTVVSSVSPTRWREWLGYGTLALGVLITIVAMLLTTLPLYVAGSAIAGLGFGAAFRFAVHALGEAAPDSRRGEVFATMYIVSYLAFSMPALAAGLAAERFGLEPTAVAYGALEVALILIAAAAGIIRAHRQVSENELLAEHTVVGEAELPCRTS</sequence>
<dbReference type="Proteomes" id="UP001500542">
    <property type="component" value="Unassembled WGS sequence"/>
</dbReference>
<keyword evidence="11" id="KW-1185">Reference proteome</keyword>
<dbReference type="Gene3D" id="1.20.1250.20">
    <property type="entry name" value="MFS general substrate transporter like domains"/>
    <property type="match status" value="1"/>
</dbReference>
<keyword evidence="8" id="KW-0732">Signal</keyword>
<comment type="caution">
    <text evidence="10">The sequence shown here is derived from an EMBL/GenBank/DDBJ whole genome shotgun (WGS) entry which is preliminary data.</text>
</comment>
<evidence type="ECO:0000256" key="3">
    <source>
        <dbReference type="ARBA" id="ARBA00022475"/>
    </source>
</evidence>
<dbReference type="InterPro" id="IPR011701">
    <property type="entry name" value="MFS"/>
</dbReference>
<reference evidence="11" key="1">
    <citation type="journal article" date="2019" name="Int. J. Syst. Evol. Microbiol.">
        <title>The Global Catalogue of Microorganisms (GCM) 10K type strain sequencing project: providing services to taxonomists for standard genome sequencing and annotation.</title>
        <authorList>
            <consortium name="The Broad Institute Genomics Platform"/>
            <consortium name="The Broad Institute Genome Sequencing Center for Infectious Disease"/>
            <person name="Wu L."/>
            <person name="Ma J."/>
        </authorList>
    </citation>
    <scope>NUCLEOTIDE SEQUENCE [LARGE SCALE GENOMIC DNA]</scope>
    <source>
        <strain evidence="11">JCM 10977</strain>
    </source>
</reference>
<dbReference type="EMBL" id="BAAAHK010000012">
    <property type="protein sequence ID" value="GAA0949621.1"/>
    <property type="molecule type" value="Genomic_DNA"/>
</dbReference>
<dbReference type="InterPro" id="IPR036259">
    <property type="entry name" value="MFS_trans_sf"/>
</dbReference>
<evidence type="ECO:0000313" key="11">
    <source>
        <dbReference type="Proteomes" id="UP001500542"/>
    </source>
</evidence>
<comment type="subcellular location">
    <subcellularLocation>
        <location evidence="1">Cell membrane</location>
        <topology evidence="1">Multi-pass membrane protein</topology>
    </subcellularLocation>
</comment>
<dbReference type="PANTHER" id="PTHR23517">
    <property type="entry name" value="RESISTANCE PROTEIN MDTM, PUTATIVE-RELATED-RELATED"/>
    <property type="match status" value="1"/>
</dbReference>
<evidence type="ECO:0000256" key="5">
    <source>
        <dbReference type="ARBA" id="ARBA00022989"/>
    </source>
</evidence>
<evidence type="ECO:0000256" key="4">
    <source>
        <dbReference type="ARBA" id="ARBA00022692"/>
    </source>
</evidence>
<evidence type="ECO:0000256" key="8">
    <source>
        <dbReference type="SAM" id="SignalP"/>
    </source>
</evidence>
<proteinExistence type="predicted"/>
<feature type="transmembrane region" description="Helical" evidence="7">
    <location>
        <begin position="38"/>
        <end position="61"/>
    </location>
</feature>
<evidence type="ECO:0000259" key="9">
    <source>
        <dbReference type="PROSITE" id="PS50850"/>
    </source>
</evidence>
<dbReference type="PROSITE" id="PS50850">
    <property type="entry name" value="MFS"/>
    <property type="match status" value="1"/>
</dbReference>
<evidence type="ECO:0000256" key="6">
    <source>
        <dbReference type="ARBA" id="ARBA00023136"/>
    </source>
</evidence>
<feature type="transmembrane region" description="Helical" evidence="7">
    <location>
        <begin position="302"/>
        <end position="324"/>
    </location>
</feature>
<dbReference type="InterPro" id="IPR020846">
    <property type="entry name" value="MFS_dom"/>
</dbReference>
<feature type="chain" id="PRO_5045393610" evidence="8">
    <location>
        <begin position="22"/>
        <end position="416"/>
    </location>
</feature>
<feature type="transmembrane region" description="Helical" evidence="7">
    <location>
        <begin position="277"/>
        <end position="296"/>
    </location>
</feature>
<gene>
    <name evidence="10" type="ORF">GCM10009554_48510</name>
</gene>
<evidence type="ECO:0000256" key="2">
    <source>
        <dbReference type="ARBA" id="ARBA00022448"/>
    </source>
</evidence>
<organism evidence="10 11">
    <name type="scientific">Kribbella koreensis</name>
    <dbReference type="NCBI Taxonomy" id="57909"/>
    <lineage>
        <taxon>Bacteria</taxon>
        <taxon>Bacillati</taxon>
        <taxon>Actinomycetota</taxon>
        <taxon>Actinomycetes</taxon>
        <taxon>Propionibacteriales</taxon>
        <taxon>Kribbellaceae</taxon>
        <taxon>Kribbella</taxon>
    </lineage>
</organism>
<dbReference type="InterPro" id="IPR050171">
    <property type="entry name" value="MFS_Transporters"/>
</dbReference>
<accession>A0ABP4BIJ9</accession>
<feature type="domain" description="Major facilitator superfamily (MFS) profile" evidence="9">
    <location>
        <begin position="1"/>
        <end position="393"/>
    </location>
</feature>
<protein>
    <submittedName>
        <fullName evidence="10">MFS transporter</fullName>
    </submittedName>
</protein>
<feature type="transmembrane region" description="Helical" evidence="7">
    <location>
        <begin position="211"/>
        <end position="232"/>
    </location>
</feature>
<keyword evidence="2" id="KW-0813">Transport</keyword>
<dbReference type="PANTHER" id="PTHR23517:SF13">
    <property type="entry name" value="MAJOR FACILITATOR SUPERFAMILY MFS_1"/>
    <property type="match status" value="1"/>
</dbReference>
<feature type="transmembrane region" description="Helical" evidence="7">
    <location>
        <begin position="369"/>
        <end position="388"/>
    </location>
</feature>
<feature type="transmembrane region" description="Helical" evidence="7">
    <location>
        <begin position="131"/>
        <end position="155"/>
    </location>
</feature>
<dbReference type="Pfam" id="PF07690">
    <property type="entry name" value="MFS_1"/>
    <property type="match status" value="1"/>
</dbReference>
<name>A0ABP4BIJ9_9ACTN</name>
<dbReference type="RefSeq" id="WP_343974343.1">
    <property type="nucleotide sequence ID" value="NZ_BAAAHK010000012.1"/>
</dbReference>
<evidence type="ECO:0000256" key="7">
    <source>
        <dbReference type="SAM" id="Phobius"/>
    </source>
</evidence>
<evidence type="ECO:0000256" key="1">
    <source>
        <dbReference type="ARBA" id="ARBA00004651"/>
    </source>
</evidence>
<feature type="transmembrane region" description="Helical" evidence="7">
    <location>
        <begin position="336"/>
        <end position="357"/>
    </location>
</feature>
<feature type="transmembrane region" description="Helical" evidence="7">
    <location>
        <begin position="244"/>
        <end position="265"/>
    </location>
</feature>
<feature type="transmembrane region" description="Helical" evidence="7">
    <location>
        <begin position="161"/>
        <end position="181"/>
    </location>
</feature>